<dbReference type="Proteomes" id="UP000237662">
    <property type="component" value="Unassembled WGS sequence"/>
</dbReference>
<organism evidence="2 3">
    <name type="scientific">Neolewinella xylanilytica</name>
    <dbReference type="NCBI Taxonomy" id="1514080"/>
    <lineage>
        <taxon>Bacteria</taxon>
        <taxon>Pseudomonadati</taxon>
        <taxon>Bacteroidota</taxon>
        <taxon>Saprospiria</taxon>
        <taxon>Saprospirales</taxon>
        <taxon>Lewinellaceae</taxon>
        <taxon>Neolewinella</taxon>
    </lineage>
</organism>
<evidence type="ECO:0000313" key="2">
    <source>
        <dbReference type="EMBL" id="PPK86183.1"/>
    </source>
</evidence>
<dbReference type="EMBL" id="PTJC01000006">
    <property type="protein sequence ID" value="PPK86183.1"/>
    <property type="molecule type" value="Genomic_DNA"/>
</dbReference>
<sequence>MSYSFLRQHLSEYGSFSDEASEVVQAHFTERQYRRREIMIRQGERVTTCYFIVSGLVKLVYTDDSGKDHIVSFAREGWWESDFAAFFGHTGASMSLITLEPTKALTLSNTSYRTLCHEVPGFGQFALEKAHRGFIGAQQRILSLLTTSAKERYQRLIQNDPQLLQRVSKTQLAAYLGVSRETLSRLQL</sequence>
<dbReference type="Gene3D" id="1.10.10.10">
    <property type="entry name" value="Winged helix-like DNA-binding domain superfamily/Winged helix DNA-binding domain"/>
    <property type="match status" value="1"/>
</dbReference>
<evidence type="ECO:0000313" key="3">
    <source>
        <dbReference type="Proteomes" id="UP000237662"/>
    </source>
</evidence>
<name>A0A2S6I4T4_9BACT</name>
<dbReference type="Gene3D" id="2.60.120.10">
    <property type="entry name" value="Jelly Rolls"/>
    <property type="match status" value="1"/>
</dbReference>
<dbReference type="CDD" id="cd00038">
    <property type="entry name" value="CAP_ED"/>
    <property type="match status" value="1"/>
</dbReference>
<accession>A0A2S6I4T4</accession>
<dbReference type="SMART" id="SM00100">
    <property type="entry name" value="cNMP"/>
    <property type="match status" value="1"/>
</dbReference>
<keyword evidence="3" id="KW-1185">Reference proteome</keyword>
<dbReference type="PROSITE" id="PS50042">
    <property type="entry name" value="CNMP_BINDING_3"/>
    <property type="match status" value="1"/>
</dbReference>
<dbReference type="Pfam" id="PF00027">
    <property type="entry name" value="cNMP_binding"/>
    <property type="match status" value="1"/>
</dbReference>
<protein>
    <submittedName>
        <fullName evidence="2">CRP-like cAMP-binding protein</fullName>
    </submittedName>
</protein>
<comment type="caution">
    <text evidence="2">The sequence shown here is derived from an EMBL/GenBank/DDBJ whole genome shotgun (WGS) entry which is preliminary data.</text>
</comment>
<gene>
    <name evidence="2" type="ORF">CLV84_3102</name>
</gene>
<dbReference type="SUPFAM" id="SSF51206">
    <property type="entry name" value="cAMP-binding domain-like"/>
    <property type="match status" value="1"/>
</dbReference>
<dbReference type="InterPro" id="IPR000595">
    <property type="entry name" value="cNMP-bd_dom"/>
</dbReference>
<dbReference type="RefSeq" id="WP_104420637.1">
    <property type="nucleotide sequence ID" value="NZ_PTJC01000006.1"/>
</dbReference>
<dbReference type="InterPro" id="IPR014710">
    <property type="entry name" value="RmlC-like_jellyroll"/>
</dbReference>
<dbReference type="InterPro" id="IPR036388">
    <property type="entry name" value="WH-like_DNA-bd_sf"/>
</dbReference>
<dbReference type="OrthoDB" id="1933280at2"/>
<proteinExistence type="predicted"/>
<feature type="domain" description="Cyclic nucleotide-binding" evidence="1">
    <location>
        <begin position="30"/>
        <end position="115"/>
    </location>
</feature>
<dbReference type="AlphaFoldDB" id="A0A2S6I4T4"/>
<reference evidence="2 3" key="1">
    <citation type="submission" date="2018-02" db="EMBL/GenBank/DDBJ databases">
        <title>Genomic Encyclopedia of Archaeal and Bacterial Type Strains, Phase II (KMG-II): from individual species to whole genera.</title>
        <authorList>
            <person name="Goeker M."/>
        </authorList>
    </citation>
    <scope>NUCLEOTIDE SEQUENCE [LARGE SCALE GENOMIC DNA]</scope>
    <source>
        <strain evidence="2 3">DSM 29526</strain>
    </source>
</reference>
<dbReference type="InterPro" id="IPR018490">
    <property type="entry name" value="cNMP-bd_dom_sf"/>
</dbReference>
<evidence type="ECO:0000259" key="1">
    <source>
        <dbReference type="PROSITE" id="PS50042"/>
    </source>
</evidence>